<dbReference type="Proteomes" id="UP000070457">
    <property type="component" value="Unassembled WGS sequence"/>
</dbReference>
<comment type="subcellular location">
    <subcellularLocation>
        <location evidence="2 8">Cytoplasm</location>
    </subcellularLocation>
</comment>
<dbReference type="GO" id="GO:0006508">
    <property type="term" value="P:proteolysis"/>
    <property type="evidence" value="ECO:0007669"/>
    <property type="project" value="UniProtKB-KW"/>
</dbReference>
<dbReference type="PANTHER" id="PTHR43722">
    <property type="entry name" value="PROLINE IMINOPEPTIDASE"/>
    <property type="match status" value="1"/>
</dbReference>
<evidence type="ECO:0000313" key="11">
    <source>
        <dbReference type="EMBL" id="KXK26698.1"/>
    </source>
</evidence>
<dbReference type="EC" id="3.4.11.5" evidence="8"/>
<feature type="domain" description="AB hydrolase-1" evidence="10">
    <location>
        <begin position="24"/>
        <end position="287"/>
    </location>
</feature>
<dbReference type="PIRSF" id="PIRSF006431">
    <property type="entry name" value="Pept_S33"/>
    <property type="match status" value="1"/>
</dbReference>
<dbReference type="STRING" id="1617426.TR69_WS6001000711"/>
<evidence type="ECO:0000256" key="3">
    <source>
        <dbReference type="ARBA" id="ARBA00010088"/>
    </source>
</evidence>
<protein>
    <recommendedName>
        <fullName evidence="8">Proline iminopeptidase</fullName>
        <shortName evidence="8">PIP</shortName>
        <ecNumber evidence="8">3.4.11.5</ecNumber>
    </recommendedName>
    <alternativeName>
        <fullName evidence="8">Prolyl aminopeptidase</fullName>
    </alternativeName>
</protein>
<sequence length="309" mass="34552">MEPHFITSGTHKIAYYVHGNSKGPAVVMLHGGPGSRSKSKYVKHFDLDSVQVIQIDQRGCGESTAENILSDNTTQHLIADIEAVREKIGRESWYLYGGSWGATLALVYAQKHPERVLGLILRSIFMARRQDTLWAFGDSGAAMMAPELYETQRDFEKEHSLDTFAALKLLYRQVTEGSEEEQRAAAAQIFGIEDNLMAVGDAHEDVEPGSLDEDTVKSAQIYLHYMVNDFFIADTGIYDGMKAISDIPTLIVHGRHDILCPYVYSWQISRMMHNCQLIAAESSGHKLSSEASELVQLGFQKMLCEAEMR</sequence>
<dbReference type="GO" id="GO:0005737">
    <property type="term" value="C:cytoplasm"/>
    <property type="evidence" value="ECO:0007669"/>
    <property type="project" value="UniProtKB-SubCell"/>
</dbReference>
<dbReference type="AlphaFoldDB" id="A0A136LYG9"/>
<evidence type="ECO:0000256" key="8">
    <source>
        <dbReference type="PIRNR" id="PIRNR006431"/>
    </source>
</evidence>
<dbReference type="InterPro" id="IPR029058">
    <property type="entry name" value="AB_hydrolase_fold"/>
</dbReference>
<keyword evidence="4 8" id="KW-0031">Aminopeptidase</keyword>
<name>A0A136LYG9_9BACT</name>
<comment type="caution">
    <text evidence="11">The sequence shown here is derived from an EMBL/GenBank/DDBJ whole genome shotgun (WGS) entry which is preliminary data.</text>
</comment>
<comment type="similarity">
    <text evidence="3 8">Belongs to the peptidase S33 family.</text>
</comment>
<proteinExistence type="inferred from homology"/>
<evidence type="ECO:0000256" key="9">
    <source>
        <dbReference type="PIRSR" id="PIRSR006431-1"/>
    </source>
</evidence>
<dbReference type="InterPro" id="IPR000073">
    <property type="entry name" value="AB_hydrolase_1"/>
</dbReference>
<dbReference type="EMBL" id="JYNZ01000003">
    <property type="protein sequence ID" value="KXK26698.1"/>
    <property type="molecule type" value="Genomic_DNA"/>
</dbReference>
<evidence type="ECO:0000256" key="2">
    <source>
        <dbReference type="ARBA" id="ARBA00004496"/>
    </source>
</evidence>
<gene>
    <name evidence="11" type="primary">pip</name>
    <name evidence="11" type="ORF">TR69_WS6001000711</name>
</gene>
<feature type="active site" evidence="9">
    <location>
        <position position="257"/>
    </location>
</feature>
<dbReference type="PANTHER" id="PTHR43722:SF1">
    <property type="entry name" value="PROLINE IMINOPEPTIDASE"/>
    <property type="match status" value="1"/>
</dbReference>
<evidence type="ECO:0000256" key="1">
    <source>
        <dbReference type="ARBA" id="ARBA00001585"/>
    </source>
</evidence>
<dbReference type="Gene3D" id="3.40.50.1820">
    <property type="entry name" value="alpha/beta hydrolase"/>
    <property type="match status" value="1"/>
</dbReference>
<feature type="active site" description="Nucleophile" evidence="9">
    <location>
        <position position="99"/>
    </location>
</feature>
<organism evidence="11 12">
    <name type="scientific">candidate division WS6 bacterium OLB20</name>
    <dbReference type="NCBI Taxonomy" id="1617426"/>
    <lineage>
        <taxon>Bacteria</taxon>
        <taxon>Candidatus Dojkabacteria</taxon>
    </lineage>
</organism>
<evidence type="ECO:0000256" key="7">
    <source>
        <dbReference type="ARBA" id="ARBA00022801"/>
    </source>
</evidence>
<evidence type="ECO:0000256" key="6">
    <source>
        <dbReference type="ARBA" id="ARBA00022670"/>
    </source>
</evidence>
<comment type="catalytic activity">
    <reaction evidence="1 8">
        <text>Release of N-terminal proline from a peptide.</text>
        <dbReference type="EC" id="3.4.11.5"/>
    </reaction>
</comment>
<evidence type="ECO:0000256" key="4">
    <source>
        <dbReference type="ARBA" id="ARBA00022438"/>
    </source>
</evidence>
<keyword evidence="7 8" id="KW-0378">Hydrolase</keyword>
<dbReference type="PRINTS" id="PR00793">
    <property type="entry name" value="PROAMNOPTASE"/>
</dbReference>
<accession>A0A136LYG9</accession>
<dbReference type="SUPFAM" id="SSF53474">
    <property type="entry name" value="alpha/beta-Hydrolases"/>
    <property type="match status" value="1"/>
</dbReference>
<keyword evidence="5 8" id="KW-0963">Cytoplasm</keyword>
<evidence type="ECO:0000256" key="5">
    <source>
        <dbReference type="ARBA" id="ARBA00022490"/>
    </source>
</evidence>
<keyword evidence="6 8" id="KW-0645">Protease</keyword>
<evidence type="ECO:0000259" key="10">
    <source>
        <dbReference type="Pfam" id="PF00561"/>
    </source>
</evidence>
<dbReference type="InterPro" id="IPR002410">
    <property type="entry name" value="Peptidase_S33"/>
</dbReference>
<feature type="active site" description="Proton donor" evidence="9">
    <location>
        <position position="285"/>
    </location>
</feature>
<reference evidence="11 12" key="1">
    <citation type="submission" date="2015-02" db="EMBL/GenBank/DDBJ databases">
        <title>Improved understanding of the partial-nitritation anammox process through 23 genomes representing the majority of the microbial community.</title>
        <authorList>
            <person name="Speth D.R."/>
            <person name="In T Zandt M."/>
            <person name="Guerrero Cruz S."/>
            <person name="Jetten M.S."/>
            <person name="Dutilh B.E."/>
        </authorList>
    </citation>
    <scope>NUCLEOTIDE SEQUENCE [LARGE SCALE GENOMIC DNA]</scope>
    <source>
        <strain evidence="11">OLB20</strain>
    </source>
</reference>
<dbReference type="InterPro" id="IPR005944">
    <property type="entry name" value="Pro_iminopeptidase"/>
</dbReference>
<dbReference type="PATRIC" id="fig|1617426.3.peg.704"/>
<dbReference type="GO" id="GO:0004177">
    <property type="term" value="F:aminopeptidase activity"/>
    <property type="evidence" value="ECO:0007669"/>
    <property type="project" value="UniProtKB-UniRule"/>
</dbReference>
<evidence type="ECO:0000313" key="12">
    <source>
        <dbReference type="Proteomes" id="UP000070457"/>
    </source>
</evidence>
<dbReference type="Pfam" id="PF00561">
    <property type="entry name" value="Abhydrolase_1"/>
    <property type="match status" value="1"/>
</dbReference>